<keyword evidence="1" id="KW-0812">Transmembrane</keyword>
<dbReference type="STRING" id="324602.Caur_1018"/>
<dbReference type="Proteomes" id="UP000002008">
    <property type="component" value="Chromosome"/>
</dbReference>
<evidence type="ECO:0000313" key="3">
    <source>
        <dbReference type="EMBL" id="ABY34250.1"/>
    </source>
</evidence>
<dbReference type="EMBL" id="CP000909">
    <property type="protein sequence ID" value="ABY34250.1"/>
    <property type="molecule type" value="Genomic_DNA"/>
</dbReference>
<reference evidence="4" key="1">
    <citation type="journal article" date="2011" name="BMC Genomics">
        <title>Complete genome sequence of the filamentous anoxygenic phototrophic bacterium Chloroflexus aurantiacus.</title>
        <authorList>
            <person name="Tang K.H."/>
            <person name="Barry K."/>
            <person name="Chertkov O."/>
            <person name="Dalin E."/>
            <person name="Han C.S."/>
            <person name="Hauser L.J."/>
            <person name="Honchak B.M."/>
            <person name="Karbach L.E."/>
            <person name="Land M.L."/>
            <person name="Lapidus A."/>
            <person name="Larimer F.W."/>
            <person name="Mikhailova N."/>
            <person name="Pitluck S."/>
            <person name="Pierson B.K."/>
            <person name="Blankenship R.E."/>
        </authorList>
    </citation>
    <scope>NUCLEOTIDE SEQUENCE [LARGE SCALE GENOMIC DNA]</scope>
    <source>
        <strain evidence="4">ATCC 29366 / DSM 635 / J-10-fl</strain>
    </source>
</reference>
<dbReference type="eggNOG" id="COG2165">
    <property type="taxonomic scope" value="Bacteria"/>
</dbReference>
<proteinExistence type="predicted"/>
<dbReference type="PATRIC" id="fig|324602.8.peg.1159"/>
<dbReference type="InParanoid" id="A9WIF0"/>
<dbReference type="InterPro" id="IPR010496">
    <property type="entry name" value="AL/BT2_dom"/>
</dbReference>
<feature type="domain" description="3-keto-alpha-glucoside-1,2-lyase/3-keto-2-hydroxy-glucal hydratase" evidence="2">
    <location>
        <begin position="68"/>
        <end position="229"/>
    </location>
</feature>
<organism evidence="3 4">
    <name type="scientific">Chloroflexus aurantiacus (strain ATCC 29366 / DSM 635 / J-10-fl)</name>
    <dbReference type="NCBI Taxonomy" id="324602"/>
    <lineage>
        <taxon>Bacteria</taxon>
        <taxon>Bacillati</taxon>
        <taxon>Chloroflexota</taxon>
        <taxon>Chloroflexia</taxon>
        <taxon>Chloroflexales</taxon>
        <taxon>Chloroflexineae</taxon>
        <taxon>Chloroflexaceae</taxon>
        <taxon>Chloroflexus</taxon>
    </lineage>
</organism>
<evidence type="ECO:0000256" key="1">
    <source>
        <dbReference type="SAM" id="Phobius"/>
    </source>
</evidence>
<sequence>MKGVGVVKRLDWGKTGQSMTEITILLALVAAVAISGLMLTGEGTRDALCRAASAFGSTCGDLFRDDFSNLNNWTIQNGRWQIREGRLCIDGPGRIYRSFDRSDYVIDVSLARLTRGNGYGLFFRDSGGPKFNGYSFQYDPGYGRGAFIIRKWINGNELAVPIARVEAPAGYDWYGSDRTVRLEVRGNTFVASVDGQPVVQARDSSFNQGGIGFRSWDASSACFDDVSVRRP</sequence>
<keyword evidence="1" id="KW-0472">Membrane</keyword>
<evidence type="ECO:0000313" key="4">
    <source>
        <dbReference type="Proteomes" id="UP000002008"/>
    </source>
</evidence>
<gene>
    <name evidence="3" type="ordered locus">Caur_1018</name>
</gene>
<dbReference type="GO" id="GO:0016787">
    <property type="term" value="F:hydrolase activity"/>
    <property type="evidence" value="ECO:0007669"/>
    <property type="project" value="InterPro"/>
</dbReference>
<dbReference type="AlphaFoldDB" id="A9WIF0"/>
<keyword evidence="4" id="KW-1185">Reference proteome</keyword>
<accession>A9WIF0</accession>
<dbReference type="EnsemblBacteria" id="ABY34250">
    <property type="protein sequence ID" value="ABY34250"/>
    <property type="gene ID" value="Caur_1018"/>
</dbReference>
<protein>
    <recommendedName>
        <fullName evidence="2">3-keto-alpha-glucoside-1,2-lyase/3-keto-2-hydroxy-glucal hydratase domain-containing protein</fullName>
    </recommendedName>
</protein>
<dbReference type="KEGG" id="cau:Caur_1018"/>
<evidence type="ECO:0000259" key="2">
    <source>
        <dbReference type="Pfam" id="PF06439"/>
    </source>
</evidence>
<feature type="transmembrane region" description="Helical" evidence="1">
    <location>
        <begin position="22"/>
        <end position="40"/>
    </location>
</feature>
<dbReference type="HOGENOM" id="CLU_1188994_0_0_0"/>
<name>A9WIF0_CHLAA</name>
<dbReference type="Gene3D" id="2.60.120.560">
    <property type="entry name" value="Exo-inulinase, domain 1"/>
    <property type="match status" value="1"/>
</dbReference>
<keyword evidence="1" id="KW-1133">Transmembrane helix</keyword>
<dbReference type="Pfam" id="PF06439">
    <property type="entry name" value="3keto-disac_hyd"/>
    <property type="match status" value="1"/>
</dbReference>